<evidence type="ECO:0000256" key="9">
    <source>
        <dbReference type="ARBA" id="ARBA00023242"/>
    </source>
</evidence>
<evidence type="ECO:0000256" key="5">
    <source>
        <dbReference type="ARBA" id="ARBA00022833"/>
    </source>
</evidence>
<dbReference type="PANTHER" id="PTHR14003:SF19">
    <property type="entry name" value="YY2 TRANSCRIPTION FACTOR"/>
    <property type="match status" value="1"/>
</dbReference>
<evidence type="ECO:0000313" key="13">
    <source>
        <dbReference type="EMBL" id="JAP42026.1"/>
    </source>
</evidence>
<dbReference type="EMBL" id="GEEE01021199">
    <property type="protein sequence ID" value="JAP42026.1"/>
    <property type="molecule type" value="Transcribed_RNA"/>
</dbReference>
<evidence type="ECO:0000256" key="6">
    <source>
        <dbReference type="ARBA" id="ARBA00023015"/>
    </source>
</evidence>
<feature type="compositionally biased region" description="Polar residues" evidence="11">
    <location>
        <begin position="626"/>
        <end position="638"/>
    </location>
</feature>
<feature type="region of interest" description="Disordered" evidence="11">
    <location>
        <begin position="88"/>
        <end position="141"/>
    </location>
</feature>
<feature type="domain" description="C2H2-type" evidence="12">
    <location>
        <begin position="362"/>
        <end position="391"/>
    </location>
</feature>
<dbReference type="SUPFAM" id="SSF57667">
    <property type="entry name" value="beta-beta-alpha zinc fingers"/>
    <property type="match status" value="3"/>
</dbReference>
<dbReference type="InterPro" id="IPR036236">
    <property type="entry name" value="Znf_C2H2_sf"/>
</dbReference>
<dbReference type="FunFam" id="3.30.160.60:FF:000163">
    <property type="entry name" value="transcriptional repressor protein YY1"/>
    <property type="match status" value="1"/>
</dbReference>
<dbReference type="InterPro" id="IPR013087">
    <property type="entry name" value="Znf_C2H2_type"/>
</dbReference>
<dbReference type="PROSITE" id="PS50157">
    <property type="entry name" value="ZINC_FINGER_C2H2_2"/>
    <property type="match status" value="4"/>
</dbReference>
<dbReference type="FunFam" id="3.30.160.60:FF:000104">
    <property type="entry name" value="Transcriptional repressor protein YY1"/>
    <property type="match status" value="1"/>
</dbReference>
<dbReference type="GO" id="GO:0000785">
    <property type="term" value="C:chromatin"/>
    <property type="evidence" value="ECO:0007669"/>
    <property type="project" value="TreeGrafter"/>
</dbReference>
<feature type="domain" description="C2H2-type" evidence="12">
    <location>
        <begin position="334"/>
        <end position="361"/>
    </location>
</feature>
<dbReference type="SMART" id="SM00355">
    <property type="entry name" value="ZnF_C2H2"/>
    <property type="match status" value="4"/>
</dbReference>
<dbReference type="AlphaFoldDB" id="A0A0X3P4E1"/>
<dbReference type="GO" id="GO:0000981">
    <property type="term" value="F:DNA-binding transcription factor activity, RNA polymerase II-specific"/>
    <property type="evidence" value="ECO:0007669"/>
    <property type="project" value="TreeGrafter"/>
</dbReference>
<keyword evidence="5" id="KW-0862">Zinc</keyword>
<dbReference type="GO" id="GO:0031519">
    <property type="term" value="C:PcG protein complex"/>
    <property type="evidence" value="ECO:0007669"/>
    <property type="project" value="TreeGrafter"/>
</dbReference>
<feature type="compositionally biased region" description="Polar residues" evidence="11">
    <location>
        <begin position="500"/>
        <end position="521"/>
    </location>
</feature>
<keyword evidence="9" id="KW-0539">Nucleus</keyword>
<evidence type="ECO:0000256" key="2">
    <source>
        <dbReference type="ARBA" id="ARBA00022723"/>
    </source>
</evidence>
<proteinExistence type="predicted"/>
<dbReference type="PROSITE" id="PS00028">
    <property type="entry name" value="ZINC_FINGER_C2H2_1"/>
    <property type="match status" value="3"/>
</dbReference>
<evidence type="ECO:0000256" key="11">
    <source>
        <dbReference type="SAM" id="MobiDB-lite"/>
    </source>
</evidence>
<dbReference type="GO" id="GO:0000978">
    <property type="term" value="F:RNA polymerase II cis-regulatory region sequence-specific DNA binding"/>
    <property type="evidence" value="ECO:0007669"/>
    <property type="project" value="TreeGrafter"/>
</dbReference>
<dbReference type="GO" id="GO:0008270">
    <property type="term" value="F:zinc ion binding"/>
    <property type="evidence" value="ECO:0007669"/>
    <property type="project" value="UniProtKB-KW"/>
</dbReference>
<keyword evidence="6" id="KW-0805">Transcription regulation</keyword>
<feature type="compositionally biased region" description="Basic residues" evidence="11">
    <location>
        <begin position="113"/>
        <end position="128"/>
    </location>
</feature>
<feature type="region of interest" description="Disordered" evidence="11">
    <location>
        <begin position="586"/>
        <end position="684"/>
    </location>
</feature>
<evidence type="ECO:0000256" key="8">
    <source>
        <dbReference type="ARBA" id="ARBA00023163"/>
    </source>
</evidence>
<evidence type="ECO:0000256" key="3">
    <source>
        <dbReference type="ARBA" id="ARBA00022737"/>
    </source>
</evidence>
<reference evidence="13" key="1">
    <citation type="submission" date="2016-01" db="EMBL/GenBank/DDBJ databases">
        <title>Reference transcriptome for the parasite Schistocephalus solidus: insights into the molecular evolution of parasitism.</title>
        <authorList>
            <person name="Hebert F.O."/>
            <person name="Grambauer S."/>
            <person name="Barber I."/>
            <person name="Landry C.R."/>
            <person name="Aubin-Horth N."/>
        </authorList>
    </citation>
    <scope>NUCLEOTIDE SEQUENCE</scope>
</reference>
<keyword evidence="7" id="KW-0238">DNA-binding</keyword>
<evidence type="ECO:0000256" key="7">
    <source>
        <dbReference type="ARBA" id="ARBA00023125"/>
    </source>
</evidence>
<dbReference type="GO" id="GO:0005667">
    <property type="term" value="C:transcription regulator complex"/>
    <property type="evidence" value="ECO:0007669"/>
    <property type="project" value="TreeGrafter"/>
</dbReference>
<feature type="compositionally biased region" description="Basic residues" evidence="11">
    <location>
        <begin position="606"/>
        <end position="616"/>
    </location>
</feature>
<evidence type="ECO:0000256" key="10">
    <source>
        <dbReference type="PROSITE-ProRule" id="PRU00042"/>
    </source>
</evidence>
<dbReference type="Gene3D" id="3.30.160.60">
    <property type="entry name" value="Classic Zinc Finger"/>
    <property type="match status" value="4"/>
</dbReference>
<dbReference type="PANTHER" id="PTHR14003">
    <property type="entry name" value="TRANSCRIPTIONAL REPRESSOR PROTEIN YY"/>
    <property type="match status" value="1"/>
</dbReference>
<gene>
    <name evidence="13" type="primary">TYY1</name>
    <name evidence="13" type="ORF">TR149298</name>
</gene>
<feature type="domain" description="C2H2-type" evidence="12">
    <location>
        <begin position="392"/>
        <end position="421"/>
    </location>
</feature>
<feature type="region of interest" description="Disordered" evidence="11">
    <location>
        <begin position="494"/>
        <end position="536"/>
    </location>
</feature>
<evidence type="ECO:0000259" key="12">
    <source>
        <dbReference type="PROSITE" id="PS50157"/>
    </source>
</evidence>
<feature type="domain" description="C2H2-type" evidence="12">
    <location>
        <begin position="305"/>
        <end position="329"/>
    </location>
</feature>
<keyword evidence="8" id="KW-0804">Transcription</keyword>
<protein>
    <submittedName>
        <fullName evidence="13">Transcriptional repressor protein YY1</fullName>
    </submittedName>
</protein>
<dbReference type="FunFam" id="3.30.160.60:FF:000109">
    <property type="entry name" value="Transcriptional repressor protein YY1"/>
    <property type="match status" value="1"/>
</dbReference>
<organism evidence="13">
    <name type="scientific">Schistocephalus solidus</name>
    <name type="common">Tapeworm</name>
    <dbReference type="NCBI Taxonomy" id="70667"/>
    <lineage>
        <taxon>Eukaryota</taxon>
        <taxon>Metazoa</taxon>
        <taxon>Spiralia</taxon>
        <taxon>Lophotrochozoa</taxon>
        <taxon>Platyhelminthes</taxon>
        <taxon>Cestoda</taxon>
        <taxon>Eucestoda</taxon>
        <taxon>Diphyllobothriidea</taxon>
        <taxon>Diphyllobothriidae</taxon>
        <taxon>Schistocephalus</taxon>
    </lineage>
</organism>
<evidence type="ECO:0000256" key="1">
    <source>
        <dbReference type="ARBA" id="ARBA00004123"/>
    </source>
</evidence>
<name>A0A0X3P4E1_SCHSO</name>
<evidence type="ECO:0000256" key="4">
    <source>
        <dbReference type="ARBA" id="ARBA00022771"/>
    </source>
</evidence>
<keyword evidence="4 10" id="KW-0863">Zinc-finger</keyword>
<keyword evidence="3" id="KW-0677">Repeat</keyword>
<sequence>MVNCRLTTVHMAEILFTDNRVKVVPFEDDESNIKSDFFDSKTEELQTEMPDLPFSNEGNDFGSGKDAYGDLFLMDPNDLLGVREEIVGSESSKSAEEIPVPRNSESVPVTHERPRRSARKKKLKKRQFLKPTSASDDRDSSDFEDFCLPITNSPVAESDRNIYWPKNRLPVSKQTYSVRGICSPTSFDGHVSQGNSDIVIAKLDPDLSMRTHSLTRAHPGSTRRLSPMKRESDACERRILPRAFACNQISFGAKSQLQSSLLNMTVHAIRRRDAAFRSITYQQLSPERSTSQSNGSTLNQALRTVLCPHKNCGKLFRDNSSMRKHLHTHGPRVHVCAECGKAFVESSKLKRHQLVHTGEKPFQCTFEGCGKRFSLDFNLRTHVRIHTGDRPYMCPFEGCSKRFAQSTNLKSHIMTHAKVRYRGIRNSMSCSSQSGTYFSGSLEDLPQSHPLSHRLHGQPCHSMLMREPTASTLFGEVAPSTFLDGQSSALLGSATSASQPVSPTSPFLSTSGSNHVPSSNRAIFDRDYDDGSGALELEGEDHEGIANGNGLTAPSLSPEQGDLVIADDHADDKPVVSLNVVTYQLRSAPTTSRPTQDRRQLSRPPVNRRKQARLRKSSVASLRPDISSSSRAPSVLHTSSALRRRTSLSGSLPFHNRTSTSAVRPEPSPVVGRNLSSRSVPSDDSVDLKFRGMAYIPSL</sequence>
<dbReference type="Pfam" id="PF00096">
    <property type="entry name" value="zf-C2H2"/>
    <property type="match status" value="3"/>
</dbReference>
<comment type="subcellular location">
    <subcellularLocation>
        <location evidence="1">Nucleus</location>
    </subcellularLocation>
</comment>
<keyword evidence="2" id="KW-0479">Metal-binding</keyword>
<accession>A0A0X3P4E1</accession>